<dbReference type="OrthoDB" id="2250022at2759"/>
<accession>A0A9P6G6G3</accession>
<feature type="transmembrane region" description="Helical" evidence="6">
    <location>
        <begin position="285"/>
        <end position="303"/>
    </location>
</feature>
<keyword evidence="5 6" id="KW-0472">Membrane</keyword>
<dbReference type="GO" id="GO:0022857">
    <property type="term" value="F:transmembrane transporter activity"/>
    <property type="evidence" value="ECO:0007669"/>
    <property type="project" value="InterPro"/>
</dbReference>
<evidence type="ECO:0000256" key="1">
    <source>
        <dbReference type="ARBA" id="ARBA00004141"/>
    </source>
</evidence>
<keyword evidence="9" id="KW-1185">Reference proteome</keyword>
<keyword evidence="3 6" id="KW-0812">Transmembrane</keyword>
<dbReference type="GO" id="GO:0016020">
    <property type="term" value="C:membrane"/>
    <property type="evidence" value="ECO:0007669"/>
    <property type="project" value="UniProtKB-SubCell"/>
</dbReference>
<feature type="transmembrane region" description="Helical" evidence="6">
    <location>
        <begin position="84"/>
        <end position="104"/>
    </location>
</feature>
<dbReference type="Pfam" id="PF07690">
    <property type="entry name" value="MFS_1"/>
    <property type="match status" value="1"/>
</dbReference>
<evidence type="ECO:0000256" key="2">
    <source>
        <dbReference type="ARBA" id="ARBA00022448"/>
    </source>
</evidence>
<evidence type="ECO:0000256" key="3">
    <source>
        <dbReference type="ARBA" id="ARBA00022692"/>
    </source>
</evidence>
<feature type="transmembrane region" description="Helical" evidence="6">
    <location>
        <begin position="116"/>
        <end position="136"/>
    </location>
</feature>
<feature type="transmembrane region" description="Helical" evidence="6">
    <location>
        <begin position="378"/>
        <end position="399"/>
    </location>
</feature>
<dbReference type="FunFam" id="1.20.1250.20:FF:000057">
    <property type="entry name" value="MFS general substrate transporter"/>
    <property type="match status" value="1"/>
</dbReference>
<evidence type="ECO:0000256" key="6">
    <source>
        <dbReference type="SAM" id="Phobius"/>
    </source>
</evidence>
<keyword evidence="2" id="KW-0813">Transport</keyword>
<feature type="transmembrane region" description="Helical" evidence="6">
    <location>
        <begin position="177"/>
        <end position="201"/>
    </location>
</feature>
<feature type="transmembrane region" description="Helical" evidence="6">
    <location>
        <begin position="411"/>
        <end position="428"/>
    </location>
</feature>
<dbReference type="PANTHER" id="PTHR43791">
    <property type="entry name" value="PERMEASE-RELATED"/>
    <property type="match status" value="1"/>
</dbReference>
<keyword evidence="4 6" id="KW-1133">Transmembrane helix</keyword>
<dbReference type="InterPro" id="IPR020846">
    <property type="entry name" value="MFS_dom"/>
</dbReference>
<evidence type="ECO:0000256" key="5">
    <source>
        <dbReference type="ARBA" id="ARBA00023136"/>
    </source>
</evidence>
<comment type="subcellular location">
    <subcellularLocation>
        <location evidence="1">Membrane</location>
        <topology evidence="1">Multi-pass membrane protein</topology>
    </subcellularLocation>
</comment>
<dbReference type="Gene3D" id="1.20.1250.20">
    <property type="entry name" value="MFS general substrate transporter like domains"/>
    <property type="match status" value="2"/>
</dbReference>
<feature type="transmembrane region" description="Helical" evidence="6">
    <location>
        <begin position="323"/>
        <end position="342"/>
    </location>
</feature>
<feature type="transmembrane region" description="Helical" evidence="6">
    <location>
        <begin position="440"/>
        <end position="460"/>
    </location>
</feature>
<protein>
    <submittedName>
        <fullName evidence="8">Major facilitator superfamily transporter</fullName>
    </submittedName>
</protein>
<evidence type="ECO:0000313" key="8">
    <source>
        <dbReference type="EMBL" id="KAF9729403.1"/>
    </source>
</evidence>
<comment type="caution">
    <text evidence="8">The sequence shown here is derived from an EMBL/GenBank/DDBJ whole genome shotgun (WGS) entry which is preliminary data.</text>
</comment>
<proteinExistence type="predicted"/>
<dbReference type="SUPFAM" id="SSF103473">
    <property type="entry name" value="MFS general substrate transporter"/>
    <property type="match status" value="1"/>
</dbReference>
<feature type="domain" description="Major facilitator superfamily (MFS) profile" evidence="7">
    <location>
        <begin position="51"/>
        <end position="466"/>
    </location>
</feature>
<evidence type="ECO:0000313" key="9">
    <source>
        <dbReference type="Proteomes" id="UP000756921"/>
    </source>
</evidence>
<dbReference type="AlphaFoldDB" id="A0A9P6G6G3"/>
<dbReference type="PANTHER" id="PTHR43791:SF62">
    <property type="entry name" value="MAJOR FACILITATOR SUPERFAMILY (MFS) PROFILE DOMAIN-CONTAINING PROTEIN"/>
    <property type="match status" value="1"/>
</dbReference>
<evidence type="ECO:0000259" key="7">
    <source>
        <dbReference type="PROSITE" id="PS50850"/>
    </source>
</evidence>
<name>A0A9P6G6G3_9PLEO</name>
<evidence type="ECO:0000256" key="4">
    <source>
        <dbReference type="ARBA" id="ARBA00022989"/>
    </source>
</evidence>
<organism evidence="8 9">
    <name type="scientific">Paraphaeosphaeria minitans</name>
    <dbReference type="NCBI Taxonomy" id="565426"/>
    <lineage>
        <taxon>Eukaryota</taxon>
        <taxon>Fungi</taxon>
        <taxon>Dikarya</taxon>
        <taxon>Ascomycota</taxon>
        <taxon>Pezizomycotina</taxon>
        <taxon>Dothideomycetes</taxon>
        <taxon>Pleosporomycetidae</taxon>
        <taxon>Pleosporales</taxon>
        <taxon>Massarineae</taxon>
        <taxon>Didymosphaeriaceae</taxon>
        <taxon>Paraphaeosphaeria</taxon>
    </lineage>
</organism>
<gene>
    <name evidence="8" type="ORF">PMIN01_12267</name>
</gene>
<dbReference type="PROSITE" id="PS50850">
    <property type="entry name" value="MFS"/>
    <property type="match status" value="1"/>
</dbReference>
<reference evidence="8" key="1">
    <citation type="journal article" date="2020" name="Mol. Plant Microbe Interact.">
        <title>Genome Sequence of the Biocontrol Agent Coniothyrium minitans strain Conio (IMI 134523).</title>
        <authorList>
            <person name="Patel D."/>
            <person name="Shittu T.A."/>
            <person name="Baroncelli R."/>
            <person name="Muthumeenakshi S."/>
            <person name="Osborne T.H."/>
            <person name="Janganan T.K."/>
            <person name="Sreenivasaprasad S."/>
        </authorList>
    </citation>
    <scope>NUCLEOTIDE SEQUENCE</scope>
    <source>
        <strain evidence="8">Conio</strain>
    </source>
</reference>
<feature type="transmembrane region" description="Helical" evidence="6">
    <location>
        <begin position="354"/>
        <end position="372"/>
    </location>
</feature>
<feature type="transmembrane region" description="Helical" evidence="6">
    <location>
        <begin position="213"/>
        <end position="233"/>
    </location>
</feature>
<dbReference type="FunFam" id="1.20.1250.20:FF:000013">
    <property type="entry name" value="MFS general substrate transporter"/>
    <property type="match status" value="1"/>
</dbReference>
<dbReference type="EMBL" id="WJXW01000016">
    <property type="protein sequence ID" value="KAF9729403.1"/>
    <property type="molecule type" value="Genomic_DNA"/>
</dbReference>
<feature type="transmembrane region" description="Helical" evidence="6">
    <location>
        <begin position="142"/>
        <end position="165"/>
    </location>
</feature>
<dbReference type="InterPro" id="IPR036259">
    <property type="entry name" value="MFS_trans_sf"/>
</dbReference>
<sequence length="488" mass="54113">MPGSIQVEGDYTDEKKTAMAEHEHSEKIEVFDDENTRRMEKRIVRKLDMTLMPVVWVLYFFNYMDRNNIAQAKLDSFEKDLGLVGNQFNVAISILNVGYVLMQLPSNMLLTRVRPSIYLPACAMLWSAVSACTAAANNYGQLIAIRFILGIVEAPFFPGAYYILSAWYTRKELALRIAALYSALILATAFSGLIAAGVFAGLDNTRNLAGWQWLYIIEGSASFLAAATAMFILPDFPESNSGSGKWLFSAEEKQLSVERIARDRTSSSSEDEGIKHGLRLAVMDYRTWVFSLMLCSNHSAYSFNNFFPSMLKGFNLGSQTVTLVLTAPPYLVATVIALGIALSSDRRKERGLHIAIPIVFAVIGFIITASTLDKAGRYFASFLYVGGLYGSNSVIYAWASSSLNQTPAKRACATAIVNIMSQIGNIYAPYFFRPQDAPRYVLAVILMTVFSAMSIAMVLFMKIDLRRENKGLLAQEEETGVKANLFTT</sequence>
<feature type="transmembrane region" description="Helical" evidence="6">
    <location>
        <begin position="47"/>
        <end position="64"/>
    </location>
</feature>
<dbReference type="InterPro" id="IPR011701">
    <property type="entry name" value="MFS"/>
</dbReference>
<dbReference type="Proteomes" id="UP000756921">
    <property type="component" value="Unassembled WGS sequence"/>
</dbReference>